<keyword evidence="2" id="KW-1185">Reference proteome</keyword>
<accession>A0A0C9SRR6</accession>
<dbReference type="Proteomes" id="UP000053647">
    <property type="component" value="Unassembled WGS sequence"/>
</dbReference>
<name>A0A0C9SRR6_PAXIN</name>
<dbReference type="AlphaFoldDB" id="A0A0C9SRR6"/>
<reference evidence="2" key="2">
    <citation type="submission" date="2015-01" db="EMBL/GenBank/DDBJ databases">
        <title>Evolutionary Origins and Diversification of the Mycorrhizal Mutualists.</title>
        <authorList>
            <consortium name="DOE Joint Genome Institute"/>
            <consortium name="Mycorrhizal Genomics Consortium"/>
            <person name="Kohler A."/>
            <person name="Kuo A."/>
            <person name="Nagy L.G."/>
            <person name="Floudas D."/>
            <person name="Copeland A."/>
            <person name="Barry K.W."/>
            <person name="Cichocki N."/>
            <person name="Veneault-Fourrey C."/>
            <person name="LaButti K."/>
            <person name="Lindquist E.A."/>
            <person name="Lipzen A."/>
            <person name="Lundell T."/>
            <person name="Morin E."/>
            <person name="Murat C."/>
            <person name="Riley R."/>
            <person name="Ohm R."/>
            <person name="Sun H."/>
            <person name="Tunlid A."/>
            <person name="Henrissat B."/>
            <person name="Grigoriev I.V."/>
            <person name="Hibbett D.S."/>
            <person name="Martin F."/>
        </authorList>
    </citation>
    <scope>NUCLEOTIDE SEQUENCE [LARGE SCALE GENOMIC DNA]</scope>
    <source>
        <strain evidence="2">ATCC 200175</strain>
    </source>
</reference>
<organism evidence="1 2">
    <name type="scientific">Paxillus involutus ATCC 200175</name>
    <dbReference type="NCBI Taxonomy" id="664439"/>
    <lineage>
        <taxon>Eukaryota</taxon>
        <taxon>Fungi</taxon>
        <taxon>Dikarya</taxon>
        <taxon>Basidiomycota</taxon>
        <taxon>Agaricomycotina</taxon>
        <taxon>Agaricomycetes</taxon>
        <taxon>Agaricomycetidae</taxon>
        <taxon>Boletales</taxon>
        <taxon>Paxilineae</taxon>
        <taxon>Paxillaceae</taxon>
        <taxon>Paxillus</taxon>
    </lineage>
</organism>
<gene>
    <name evidence="1" type="ORF">PAXINDRAFT_16393</name>
</gene>
<sequence>MTIHKHSSVYVCHRALALIGAIVHSVLNTFRKFGYAKQEAINADEVKESYINLLVMMDNVIDDDYHGRKLIAMLNEWASIGMTGFSKAGQEKKKKEGWAVVLD</sequence>
<reference evidence="1 2" key="1">
    <citation type="submission" date="2014-06" db="EMBL/GenBank/DDBJ databases">
        <authorList>
            <consortium name="DOE Joint Genome Institute"/>
            <person name="Kuo A."/>
            <person name="Kohler A."/>
            <person name="Nagy L.G."/>
            <person name="Floudas D."/>
            <person name="Copeland A."/>
            <person name="Barry K.W."/>
            <person name="Cichocki N."/>
            <person name="Veneault-Fourrey C."/>
            <person name="LaButti K."/>
            <person name="Lindquist E.A."/>
            <person name="Lipzen A."/>
            <person name="Lundell T."/>
            <person name="Morin E."/>
            <person name="Murat C."/>
            <person name="Sun H."/>
            <person name="Tunlid A."/>
            <person name="Henrissat B."/>
            <person name="Grigoriev I.V."/>
            <person name="Hibbett D.S."/>
            <person name="Martin F."/>
            <person name="Nordberg H.P."/>
            <person name="Cantor M.N."/>
            <person name="Hua S.X."/>
        </authorList>
    </citation>
    <scope>NUCLEOTIDE SEQUENCE [LARGE SCALE GENOMIC DNA]</scope>
    <source>
        <strain evidence="1 2">ATCC 200175</strain>
    </source>
</reference>
<evidence type="ECO:0000313" key="1">
    <source>
        <dbReference type="EMBL" id="KIJ10624.1"/>
    </source>
</evidence>
<dbReference type="EMBL" id="KN819401">
    <property type="protein sequence ID" value="KIJ10624.1"/>
    <property type="molecule type" value="Genomic_DNA"/>
</dbReference>
<dbReference type="HOGENOM" id="CLU_142998_0_0_1"/>
<proteinExistence type="predicted"/>
<dbReference type="OrthoDB" id="2690126at2759"/>
<evidence type="ECO:0000313" key="2">
    <source>
        <dbReference type="Proteomes" id="UP000053647"/>
    </source>
</evidence>
<protein>
    <submittedName>
        <fullName evidence="1">Uncharacterized protein</fullName>
    </submittedName>
</protein>